<name>A0ACA9MGX2_9GLOM</name>
<protein>
    <submittedName>
        <fullName evidence="1">1803_t:CDS:1</fullName>
    </submittedName>
</protein>
<reference evidence="1" key="1">
    <citation type="submission" date="2021-06" db="EMBL/GenBank/DDBJ databases">
        <authorList>
            <person name="Kallberg Y."/>
            <person name="Tangrot J."/>
            <person name="Rosling A."/>
        </authorList>
    </citation>
    <scope>NUCLEOTIDE SEQUENCE</scope>
    <source>
        <strain evidence="1">CL356</strain>
    </source>
</reference>
<sequence>AVPLVPPKSKKPKGKGKPAPAFGEDEELEGLNAQSSADGAAVGRMVDAAPVSWARGTINWNNSMIIVHCTDCFTCALEQPDHFFLPETSIVDSICVNSILQVAALKPKYRQLFRLSAWDGRAHLIQG</sequence>
<comment type="caution">
    <text evidence="1">The sequence shown here is derived from an EMBL/GenBank/DDBJ whole genome shotgun (WGS) entry which is preliminary data.</text>
</comment>
<organism evidence="1 2">
    <name type="scientific">Acaulospora colombiana</name>
    <dbReference type="NCBI Taxonomy" id="27376"/>
    <lineage>
        <taxon>Eukaryota</taxon>
        <taxon>Fungi</taxon>
        <taxon>Fungi incertae sedis</taxon>
        <taxon>Mucoromycota</taxon>
        <taxon>Glomeromycotina</taxon>
        <taxon>Glomeromycetes</taxon>
        <taxon>Diversisporales</taxon>
        <taxon>Acaulosporaceae</taxon>
        <taxon>Acaulospora</taxon>
    </lineage>
</organism>
<evidence type="ECO:0000313" key="2">
    <source>
        <dbReference type="Proteomes" id="UP000789525"/>
    </source>
</evidence>
<dbReference type="EMBL" id="CAJVPT010012905">
    <property type="protein sequence ID" value="CAG8591448.1"/>
    <property type="molecule type" value="Genomic_DNA"/>
</dbReference>
<accession>A0ACA9MGX2</accession>
<proteinExistence type="predicted"/>
<keyword evidence="2" id="KW-1185">Reference proteome</keyword>
<feature type="non-terminal residue" evidence="1">
    <location>
        <position position="1"/>
    </location>
</feature>
<dbReference type="Proteomes" id="UP000789525">
    <property type="component" value="Unassembled WGS sequence"/>
</dbReference>
<evidence type="ECO:0000313" key="1">
    <source>
        <dbReference type="EMBL" id="CAG8591448.1"/>
    </source>
</evidence>
<gene>
    <name evidence="1" type="ORF">ACOLOM_LOCUS6337</name>
</gene>